<dbReference type="Proteomes" id="UP001150941">
    <property type="component" value="Unassembled WGS sequence"/>
</dbReference>
<accession>A0A9W9PK25</accession>
<evidence type="ECO:0000313" key="2">
    <source>
        <dbReference type="EMBL" id="KAJ5246732.1"/>
    </source>
</evidence>
<feature type="region of interest" description="Disordered" evidence="1">
    <location>
        <begin position="39"/>
        <end position="143"/>
    </location>
</feature>
<evidence type="ECO:0000256" key="1">
    <source>
        <dbReference type="SAM" id="MobiDB-lite"/>
    </source>
</evidence>
<organism evidence="2 3">
    <name type="scientific">Penicillium chermesinum</name>
    <dbReference type="NCBI Taxonomy" id="63820"/>
    <lineage>
        <taxon>Eukaryota</taxon>
        <taxon>Fungi</taxon>
        <taxon>Dikarya</taxon>
        <taxon>Ascomycota</taxon>
        <taxon>Pezizomycotina</taxon>
        <taxon>Eurotiomycetes</taxon>
        <taxon>Eurotiomycetidae</taxon>
        <taxon>Eurotiales</taxon>
        <taxon>Aspergillaceae</taxon>
        <taxon>Penicillium</taxon>
    </lineage>
</organism>
<feature type="compositionally biased region" description="Polar residues" evidence="1">
    <location>
        <begin position="94"/>
        <end position="106"/>
    </location>
</feature>
<gene>
    <name evidence="2" type="ORF">N7468_001715</name>
</gene>
<dbReference type="AlphaFoldDB" id="A0A9W9PK25"/>
<feature type="compositionally biased region" description="Low complexity" evidence="1">
    <location>
        <begin position="70"/>
        <end position="85"/>
    </location>
</feature>
<keyword evidence="3" id="KW-1185">Reference proteome</keyword>
<reference evidence="2" key="1">
    <citation type="submission" date="2022-11" db="EMBL/GenBank/DDBJ databases">
        <authorList>
            <person name="Petersen C."/>
        </authorList>
    </citation>
    <scope>NUCLEOTIDE SEQUENCE</scope>
    <source>
        <strain evidence="2">IBT 19713</strain>
    </source>
</reference>
<proteinExistence type="predicted"/>
<dbReference type="GeneID" id="83198315"/>
<protein>
    <submittedName>
        <fullName evidence="2">Uncharacterized protein</fullName>
    </submittedName>
</protein>
<reference evidence="2" key="2">
    <citation type="journal article" date="2023" name="IMA Fungus">
        <title>Comparative genomic study of the Penicillium genus elucidates a diverse pangenome and 15 lateral gene transfer events.</title>
        <authorList>
            <person name="Petersen C."/>
            <person name="Sorensen T."/>
            <person name="Nielsen M.R."/>
            <person name="Sondergaard T.E."/>
            <person name="Sorensen J.L."/>
            <person name="Fitzpatrick D.A."/>
            <person name="Frisvad J.C."/>
            <person name="Nielsen K.L."/>
        </authorList>
    </citation>
    <scope>NUCLEOTIDE SEQUENCE</scope>
    <source>
        <strain evidence="2">IBT 19713</strain>
    </source>
</reference>
<dbReference type="RefSeq" id="XP_058334153.1">
    <property type="nucleotide sequence ID" value="XM_058471012.1"/>
</dbReference>
<evidence type="ECO:0000313" key="3">
    <source>
        <dbReference type="Proteomes" id="UP001150941"/>
    </source>
</evidence>
<feature type="compositionally biased region" description="Acidic residues" evidence="1">
    <location>
        <begin position="112"/>
        <end position="126"/>
    </location>
</feature>
<name>A0A9W9PK25_9EURO</name>
<dbReference type="EMBL" id="JAPQKS010000002">
    <property type="protein sequence ID" value="KAJ5246732.1"/>
    <property type="molecule type" value="Genomic_DNA"/>
</dbReference>
<sequence>MSASNAGACAHSRIERHCHHGLHPRGQCEQNQYDSADYLGSRLPYSTGLSSNEGQIVGFPRRFSREEPDSSASSGYSTDSADYSTESPGHLDTPSESSTECGYTTCSSESPSESETDDEWPSSDEDGYARPQGQDWNTPAYTINAPADTITGHVMGQPGYSAGCEYGSSQDGLSSSVSTSHRTSALTSTEGSHYTLSYYCRLT</sequence>
<comment type="caution">
    <text evidence="2">The sequence shown here is derived from an EMBL/GenBank/DDBJ whole genome shotgun (WGS) entry which is preliminary data.</text>
</comment>